<dbReference type="PRINTS" id="PR01438">
    <property type="entry name" value="UNVRSLSTRESS"/>
</dbReference>
<sequence>MYKRILVPIDDSDTVDSILHEVAQIWMENRNRTITLFHVLRPVNSLGVGTGYIVDTAHVQTRLEKDGHQLLEQAGERLSYFGIEPKMVLEWGEPAREISRYAESEDIDLIVVGNKDKGLLDKLLSGSVSQRVVEKAPADVLVVK</sequence>
<dbReference type="Gene3D" id="3.40.50.620">
    <property type="entry name" value="HUPs"/>
    <property type="match status" value="1"/>
</dbReference>
<comment type="similarity">
    <text evidence="1 2">Belongs to the universal stress protein A family.</text>
</comment>
<dbReference type="PIRSF" id="PIRSF006276">
    <property type="entry name" value="UspA"/>
    <property type="match status" value="1"/>
</dbReference>
<evidence type="ECO:0000313" key="5">
    <source>
        <dbReference type="Proteomes" id="UP001164761"/>
    </source>
</evidence>
<evidence type="ECO:0000313" key="4">
    <source>
        <dbReference type="EMBL" id="WAH42510.1"/>
    </source>
</evidence>
<dbReference type="Pfam" id="PF00582">
    <property type="entry name" value="Usp"/>
    <property type="match status" value="1"/>
</dbReference>
<comment type="subcellular location">
    <subcellularLocation>
        <location evidence="2">Cytoplasm</location>
    </subcellularLocation>
</comment>
<dbReference type="EMBL" id="CP104067">
    <property type="protein sequence ID" value="WAH42510.1"/>
    <property type="molecule type" value="Genomic_DNA"/>
</dbReference>
<protein>
    <recommendedName>
        <fullName evidence="2">Universal stress protein</fullName>
    </recommendedName>
</protein>
<dbReference type="PANTHER" id="PTHR46268:SF6">
    <property type="entry name" value="UNIVERSAL STRESS PROTEIN UP12"/>
    <property type="match status" value="1"/>
</dbReference>
<name>A0ABY6ZHY0_9BACL</name>
<dbReference type="RefSeq" id="WP_268006382.1">
    <property type="nucleotide sequence ID" value="NZ_BSUT01000001.1"/>
</dbReference>
<accession>A0ABY6ZHY0</accession>
<feature type="domain" description="UspA" evidence="3">
    <location>
        <begin position="1"/>
        <end position="144"/>
    </location>
</feature>
<dbReference type="Proteomes" id="UP001164761">
    <property type="component" value="Chromosome"/>
</dbReference>
<organism evidence="4 5">
    <name type="scientific">Alicyclobacillus fastidiosus</name>
    <dbReference type="NCBI Taxonomy" id="392011"/>
    <lineage>
        <taxon>Bacteria</taxon>
        <taxon>Bacillati</taxon>
        <taxon>Bacillota</taxon>
        <taxon>Bacilli</taxon>
        <taxon>Bacillales</taxon>
        <taxon>Alicyclobacillaceae</taxon>
        <taxon>Alicyclobacillus</taxon>
    </lineage>
</organism>
<evidence type="ECO:0000259" key="3">
    <source>
        <dbReference type="Pfam" id="PF00582"/>
    </source>
</evidence>
<dbReference type="InterPro" id="IPR006016">
    <property type="entry name" value="UspA"/>
</dbReference>
<dbReference type="SUPFAM" id="SSF52402">
    <property type="entry name" value="Adenine nucleotide alpha hydrolases-like"/>
    <property type="match status" value="1"/>
</dbReference>
<dbReference type="InterPro" id="IPR014729">
    <property type="entry name" value="Rossmann-like_a/b/a_fold"/>
</dbReference>
<dbReference type="InterPro" id="IPR006015">
    <property type="entry name" value="Universal_stress_UspA"/>
</dbReference>
<dbReference type="CDD" id="cd00293">
    <property type="entry name" value="USP-like"/>
    <property type="match status" value="1"/>
</dbReference>
<evidence type="ECO:0000256" key="1">
    <source>
        <dbReference type="ARBA" id="ARBA00008791"/>
    </source>
</evidence>
<gene>
    <name evidence="4" type="ORF">NZD89_03195</name>
</gene>
<keyword evidence="5" id="KW-1185">Reference proteome</keyword>
<proteinExistence type="inferred from homology"/>
<keyword evidence="2" id="KW-0963">Cytoplasm</keyword>
<evidence type="ECO:0000256" key="2">
    <source>
        <dbReference type="PIRNR" id="PIRNR006276"/>
    </source>
</evidence>
<dbReference type="PANTHER" id="PTHR46268">
    <property type="entry name" value="STRESS RESPONSE PROTEIN NHAX"/>
    <property type="match status" value="1"/>
</dbReference>
<reference evidence="4" key="1">
    <citation type="submission" date="2022-08" db="EMBL/GenBank/DDBJ databases">
        <title>Alicyclobacillus fastidiosus DSM 17978, complete genome.</title>
        <authorList>
            <person name="Wang Q."/>
            <person name="Cai R."/>
            <person name="Wang Z."/>
        </authorList>
    </citation>
    <scope>NUCLEOTIDE SEQUENCE</scope>
    <source>
        <strain evidence="4">DSM 17978</strain>
    </source>
</reference>